<reference evidence="2" key="2">
    <citation type="submission" date="2014-11" db="EMBL/GenBank/DDBJ databases">
        <title>Draft genome sequence of Hydrogenophaga intermedia S1.</title>
        <authorList>
            <person name="Gan H.M."/>
            <person name="Chew T.H."/>
            <person name="Stolz A."/>
        </authorList>
    </citation>
    <scope>NUCLEOTIDE SEQUENCE [LARGE SCALE GENOMIC DNA]</scope>
    <source>
        <strain evidence="2">S1</strain>
    </source>
</reference>
<reference evidence="2" key="1">
    <citation type="submission" date="2014-02" db="EMBL/GenBank/DDBJ databases">
        <authorList>
            <person name="Gan H."/>
        </authorList>
    </citation>
    <scope>NUCLEOTIDE SEQUENCE [LARGE SCALE GENOMIC DNA]</scope>
    <source>
        <strain evidence="2">S1</strain>
    </source>
</reference>
<evidence type="ECO:0000313" key="1">
    <source>
        <dbReference type="EMBL" id="CDN89753.1"/>
    </source>
</evidence>
<dbReference type="Gene3D" id="1.10.620.20">
    <property type="entry name" value="Ribonucleotide Reductase, subunit A"/>
    <property type="match status" value="1"/>
</dbReference>
<name>A0A1L1PPR8_HYDIT</name>
<keyword evidence="2" id="KW-1185">Reference proteome</keyword>
<organism evidence="1 2">
    <name type="scientific">Hydrogenophaga intermedia</name>
    <dbReference type="NCBI Taxonomy" id="65786"/>
    <lineage>
        <taxon>Bacteria</taxon>
        <taxon>Pseudomonadati</taxon>
        <taxon>Pseudomonadota</taxon>
        <taxon>Betaproteobacteria</taxon>
        <taxon>Burkholderiales</taxon>
        <taxon>Comamonadaceae</taxon>
        <taxon>Hydrogenophaga</taxon>
    </lineage>
</organism>
<proteinExistence type="predicted"/>
<dbReference type="AlphaFoldDB" id="A0A1L1PPR8"/>
<dbReference type="Proteomes" id="UP000028878">
    <property type="component" value="Unassembled WGS sequence"/>
</dbReference>
<protein>
    <submittedName>
        <fullName evidence="1">Ferritin/ribonucleotide reductase-like protein</fullName>
    </submittedName>
</protein>
<dbReference type="GO" id="GO:0016491">
    <property type="term" value="F:oxidoreductase activity"/>
    <property type="evidence" value="ECO:0007669"/>
    <property type="project" value="InterPro"/>
</dbReference>
<dbReference type="EMBL" id="CCAE010000052">
    <property type="protein sequence ID" value="CDN89753.1"/>
    <property type="molecule type" value="Genomic_DNA"/>
</dbReference>
<gene>
    <name evidence="1" type="ORF">BN948_04193</name>
</gene>
<dbReference type="RefSeq" id="WP_009519014.1">
    <property type="nucleotide sequence ID" value="NZ_CCAE010000052.1"/>
</dbReference>
<sequence length="287" mass="33212">MLYPALFDQLEMARWSLHSDIPWNQFDGSKLTERQLHGIKMNAILEWSAMPTAEMFLRDNEHDTDFAAFISIWFFEEQKHSLALIEYLRRFAPELMPTEAELAAVRFRFDAAPALDSLALHFCGEVRLNHWYRCARDYHSEPVIRHIYATLASDEARHARAYYVYMERALQRNAVEAFDSFTKIGMLMTNARLNKAMHPTNLHVNKALYPQDTVNSRLPDPEWLECWLSDEIRFDPDWERRVEAGVLGNLSALLGAPLKDSHDLRCLRRARLTALQATASSDALALT</sequence>
<dbReference type="InterPro" id="IPR009078">
    <property type="entry name" value="Ferritin-like_SF"/>
</dbReference>
<dbReference type="SUPFAM" id="SSF47240">
    <property type="entry name" value="Ferritin-like"/>
    <property type="match status" value="1"/>
</dbReference>
<evidence type="ECO:0000313" key="2">
    <source>
        <dbReference type="Proteomes" id="UP000028878"/>
    </source>
</evidence>
<accession>A0A1L1PPR8</accession>
<dbReference type="InterPro" id="IPR012348">
    <property type="entry name" value="RNR-like"/>
</dbReference>